<evidence type="ECO:0000313" key="2">
    <source>
        <dbReference type="Proteomes" id="UP000033736"/>
    </source>
</evidence>
<comment type="caution">
    <text evidence="1">The sequence shown here is derived from an EMBL/GenBank/DDBJ whole genome shotgun (WGS) entry which is preliminary data.</text>
</comment>
<evidence type="ECO:0000313" key="1">
    <source>
        <dbReference type="EMBL" id="KJW03821.1"/>
    </source>
</evidence>
<accession>A0A0F3RCU8</accession>
<feature type="non-terminal residue" evidence="1">
    <location>
        <position position="203"/>
    </location>
</feature>
<gene>
    <name evidence="1" type="ORF">RAT170B_1634</name>
</gene>
<dbReference type="AlphaFoldDB" id="A0A0F3RCU8"/>
<dbReference type="Proteomes" id="UP000033736">
    <property type="component" value="Unassembled WGS sequence"/>
</dbReference>
<dbReference type="EMBL" id="LAOQ01000011">
    <property type="protein sequence ID" value="KJW03821.1"/>
    <property type="molecule type" value="Genomic_DNA"/>
</dbReference>
<proteinExistence type="predicted"/>
<protein>
    <submittedName>
        <fullName evidence="1">Uncharacterized protein</fullName>
    </submittedName>
</protein>
<organism evidence="1 2">
    <name type="scientific">Rickettsia argasii T170-B</name>
    <dbReference type="NCBI Taxonomy" id="1268837"/>
    <lineage>
        <taxon>Bacteria</taxon>
        <taxon>Pseudomonadati</taxon>
        <taxon>Pseudomonadota</taxon>
        <taxon>Alphaproteobacteria</taxon>
        <taxon>Rickettsiales</taxon>
        <taxon>Rickettsiaceae</taxon>
        <taxon>Rickettsieae</taxon>
        <taxon>Rickettsia</taxon>
        <taxon>spotted fever group</taxon>
    </lineage>
</organism>
<reference evidence="1 2" key="1">
    <citation type="submission" date="2015-01" db="EMBL/GenBank/DDBJ databases">
        <title>Genome Sequencing of Rickettsiales /home/snadendla/prok_pipe/test/illegal_ec_num.txt.</title>
        <authorList>
            <person name="Daugherty S.C."/>
            <person name="Su Q."/>
            <person name="Abolude K."/>
            <person name="Beier-Sexton M."/>
            <person name="Carlyon J.A."/>
            <person name="Carter R."/>
            <person name="Day N.P."/>
            <person name="Dumler S.J."/>
            <person name="Dyachenko V."/>
            <person name="Godinez A."/>
            <person name="Kurtti T.J."/>
            <person name="Lichay M."/>
            <person name="Mullins K.E."/>
            <person name="Ott S."/>
            <person name="Pappas-Brown V."/>
            <person name="Paris D.H."/>
            <person name="Patel P."/>
            <person name="Richards A.L."/>
            <person name="Sadzewicz L."/>
            <person name="Sears K."/>
            <person name="Seidman D."/>
            <person name="Sengamalay N."/>
            <person name="Stenos J."/>
            <person name="Tallon L.J."/>
            <person name="Vincent G."/>
            <person name="Fraser C.M."/>
            <person name="Munderloh U."/>
            <person name="Dunning-Hotopp J.C."/>
        </authorList>
    </citation>
    <scope>NUCLEOTIDE SEQUENCE [LARGE SCALE GENOMIC DNA]</scope>
    <source>
        <strain evidence="1 2">T170-B</strain>
    </source>
</reference>
<name>A0A0F3RCU8_9RICK</name>
<sequence length="203" mass="23698">MFFVIIIVIKIRNIAVNYLDSLVWTSRGIIDYKETAKTLLAKEQLSDNNKYHLACAYCFEDDIAIIIPKVVDTVLDLWCFDIQTMVYFWTAHLTGDFTELNKMVSDYNANYETNCSINECVFQVLTYYRIDNRVDSKNPVAIKYMFNKLSDEEKSRQIVSVVKEICNTNIQCFFLSQMNAEQQQEVFKANASHILVSFLDNWL</sequence>
<keyword evidence="2" id="KW-1185">Reference proteome</keyword>